<protein>
    <recommendedName>
        <fullName evidence="15">Alpha/beta hydrolase domain-containing protein 17C</fullName>
        <ecNumber evidence="3">3.1.2.22</ecNumber>
    </recommendedName>
</protein>
<organism evidence="17 18">
    <name type="scientific">Eschrichtius robustus</name>
    <name type="common">California gray whale</name>
    <name type="synonym">Eschrichtius gibbosus</name>
    <dbReference type="NCBI Taxonomy" id="9764"/>
    <lineage>
        <taxon>Eukaryota</taxon>
        <taxon>Metazoa</taxon>
        <taxon>Chordata</taxon>
        <taxon>Craniata</taxon>
        <taxon>Vertebrata</taxon>
        <taxon>Euteleostomi</taxon>
        <taxon>Mammalia</taxon>
        <taxon>Eutheria</taxon>
        <taxon>Laurasiatheria</taxon>
        <taxon>Artiodactyla</taxon>
        <taxon>Whippomorpha</taxon>
        <taxon>Cetacea</taxon>
        <taxon>Mysticeti</taxon>
        <taxon>Eschrichtiidae</taxon>
        <taxon>Eschrichtius</taxon>
    </lineage>
</organism>
<keyword evidence="7" id="KW-0770">Synapse</keyword>
<evidence type="ECO:0000256" key="9">
    <source>
        <dbReference type="ARBA" id="ARBA00023139"/>
    </source>
</evidence>
<evidence type="ECO:0000256" key="14">
    <source>
        <dbReference type="ARBA" id="ARBA00038397"/>
    </source>
</evidence>
<dbReference type="GO" id="GO:0099175">
    <property type="term" value="P:regulation of postsynapse organization"/>
    <property type="evidence" value="ECO:0007669"/>
    <property type="project" value="TreeGrafter"/>
</dbReference>
<evidence type="ECO:0000313" key="18">
    <source>
        <dbReference type="Proteomes" id="UP001159641"/>
    </source>
</evidence>
<evidence type="ECO:0000256" key="13">
    <source>
        <dbReference type="ARBA" id="ARBA00034112"/>
    </source>
</evidence>
<evidence type="ECO:0000256" key="10">
    <source>
        <dbReference type="ARBA" id="ARBA00023257"/>
    </source>
</evidence>
<evidence type="ECO:0000313" key="17">
    <source>
        <dbReference type="EMBL" id="KAJ8782318.1"/>
    </source>
</evidence>
<comment type="subcellular location">
    <subcellularLocation>
        <location evidence="2">Cell projection</location>
        <location evidence="2">Dendritic spine</location>
    </subcellularLocation>
    <subcellularLocation>
        <location evidence="13">Postsynaptic density membrane</location>
    </subcellularLocation>
    <subcellularLocation>
        <location evidence="1">Recycling endosome membrane</location>
        <topology evidence="1">Lipid-anchor</topology>
        <orientation evidence="1">Cytoplasmic side</orientation>
    </subcellularLocation>
</comment>
<evidence type="ECO:0000256" key="12">
    <source>
        <dbReference type="ARBA" id="ARBA00023288"/>
    </source>
</evidence>
<evidence type="ECO:0000256" key="5">
    <source>
        <dbReference type="ARBA" id="ARBA00022753"/>
    </source>
</evidence>
<evidence type="ECO:0000256" key="8">
    <source>
        <dbReference type="ARBA" id="ARBA00023136"/>
    </source>
</evidence>
<keyword evidence="11" id="KW-0966">Cell projection</keyword>
<keyword evidence="9" id="KW-0564">Palmitate</keyword>
<dbReference type="GO" id="GO:0010008">
    <property type="term" value="C:endosome membrane"/>
    <property type="evidence" value="ECO:0007669"/>
    <property type="project" value="TreeGrafter"/>
</dbReference>
<dbReference type="GO" id="GO:0005886">
    <property type="term" value="C:plasma membrane"/>
    <property type="evidence" value="ECO:0007669"/>
    <property type="project" value="TreeGrafter"/>
</dbReference>
<sequence>MCILQPLHAALLHGNAVDLGQMCSFYIGLGSRINCNIFSYDYSGYGISSGKPSKKNLYTDIDATWQALCTKSEKNYSPAACGTKTTFTER</sequence>
<keyword evidence="4" id="KW-1003">Cell membrane</keyword>
<evidence type="ECO:0000256" key="1">
    <source>
        <dbReference type="ARBA" id="ARBA00004523"/>
    </source>
</evidence>
<evidence type="ECO:0000256" key="2">
    <source>
        <dbReference type="ARBA" id="ARBA00004552"/>
    </source>
</evidence>
<evidence type="ECO:0000256" key="11">
    <source>
        <dbReference type="ARBA" id="ARBA00023273"/>
    </source>
</evidence>
<reference evidence="17 18" key="1">
    <citation type="submission" date="2022-11" db="EMBL/GenBank/DDBJ databases">
        <title>Whole genome sequence of Eschrichtius robustus ER-17-0199.</title>
        <authorList>
            <person name="Bruniche-Olsen A."/>
            <person name="Black A.N."/>
            <person name="Fields C.J."/>
            <person name="Walden K."/>
            <person name="Dewoody J.A."/>
        </authorList>
    </citation>
    <scope>NUCLEOTIDE SEQUENCE [LARGE SCALE GENOMIC DNA]</scope>
    <source>
        <strain evidence="17">ER-17-0199</strain>
        <tissue evidence="17">Blubber</tissue>
    </source>
</reference>
<dbReference type="PANTHER" id="PTHR12277:SF55">
    <property type="entry name" value="ALPHA_BETA HYDROLASE DOMAIN-CONTAINING PROTEIN 17C"/>
    <property type="match status" value="1"/>
</dbReference>
<accession>A0AB34GSP7</accession>
<dbReference type="SUPFAM" id="SSF53474">
    <property type="entry name" value="alpha/beta-Hydrolases"/>
    <property type="match status" value="1"/>
</dbReference>
<comment type="catalytic activity">
    <reaction evidence="16">
        <text>S-hexadecanoyl-L-cysteinyl-[protein] + H2O = L-cysteinyl-[protein] + hexadecanoate + H(+)</text>
        <dbReference type="Rhea" id="RHEA:19233"/>
        <dbReference type="Rhea" id="RHEA-COMP:10131"/>
        <dbReference type="Rhea" id="RHEA-COMP:11032"/>
        <dbReference type="ChEBI" id="CHEBI:7896"/>
        <dbReference type="ChEBI" id="CHEBI:15377"/>
        <dbReference type="ChEBI" id="CHEBI:15378"/>
        <dbReference type="ChEBI" id="CHEBI:29950"/>
        <dbReference type="ChEBI" id="CHEBI:74151"/>
        <dbReference type="EC" id="3.1.2.22"/>
    </reaction>
</comment>
<keyword evidence="10" id="KW-0628">Postsynaptic cell membrane</keyword>
<keyword evidence="6" id="KW-0378">Hydrolase</keyword>
<evidence type="ECO:0000256" key="7">
    <source>
        <dbReference type="ARBA" id="ARBA00023018"/>
    </source>
</evidence>
<evidence type="ECO:0000256" key="4">
    <source>
        <dbReference type="ARBA" id="ARBA00022475"/>
    </source>
</evidence>
<keyword evidence="18" id="KW-1185">Reference proteome</keyword>
<evidence type="ECO:0000256" key="15">
    <source>
        <dbReference type="ARBA" id="ARBA00039756"/>
    </source>
</evidence>
<dbReference type="Proteomes" id="UP001159641">
    <property type="component" value="Unassembled WGS sequence"/>
</dbReference>
<dbReference type="EMBL" id="JAIQCJ010002113">
    <property type="protein sequence ID" value="KAJ8782318.1"/>
    <property type="molecule type" value="Genomic_DNA"/>
</dbReference>
<dbReference type="GO" id="GO:0008474">
    <property type="term" value="F:palmitoyl-(protein) hydrolase activity"/>
    <property type="evidence" value="ECO:0007669"/>
    <property type="project" value="TreeGrafter"/>
</dbReference>
<keyword evidence="5" id="KW-0967">Endosome</keyword>
<evidence type="ECO:0000256" key="16">
    <source>
        <dbReference type="ARBA" id="ARBA00047337"/>
    </source>
</evidence>
<keyword evidence="12" id="KW-0449">Lipoprotein</keyword>
<evidence type="ECO:0000256" key="3">
    <source>
        <dbReference type="ARBA" id="ARBA00012423"/>
    </source>
</evidence>
<comment type="similarity">
    <text evidence="14">Belongs to the AB hydrolase superfamily. ABHD17 family.</text>
</comment>
<keyword evidence="8" id="KW-0472">Membrane</keyword>
<gene>
    <name evidence="17" type="ORF">J1605_010297</name>
</gene>
<dbReference type="EC" id="3.1.2.22" evidence="3"/>
<name>A0AB34GSP7_ESCRO</name>
<proteinExistence type="inferred from homology"/>
<dbReference type="InterPro" id="IPR029058">
    <property type="entry name" value="AB_hydrolase_fold"/>
</dbReference>
<comment type="caution">
    <text evidence="17">The sequence shown here is derived from an EMBL/GenBank/DDBJ whole genome shotgun (WGS) entry which is preliminary data.</text>
</comment>
<dbReference type="PANTHER" id="PTHR12277">
    <property type="entry name" value="ALPHA/BETA HYDROLASE DOMAIN-CONTAINING PROTEIN"/>
    <property type="match status" value="1"/>
</dbReference>
<evidence type="ECO:0000256" key="6">
    <source>
        <dbReference type="ARBA" id="ARBA00022801"/>
    </source>
</evidence>
<dbReference type="AlphaFoldDB" id="A0AB34GSP7"/>